<evidence type="ECO:0000256" key="1">
    <source>
        <dbReference type="ARBA" id="ARBA00004141"/>
    </source>
</evidence>
<dbReference type="PANTHER" id="PTHR39469">
    <property type="entry name" value="CHROMOSOME 1, WHOLE GENOME SHOTGUN SEQUENCE"/>
    <property type="match status" value="1"/>
</dbReference>
<gene>
    <name evidence="8" type="ORF">IEO21_01797</name>
</gene>
<feature type="transmembrane region" description="Helical" evidence="6">
    <location>
        <begin position="263"/>
        <end position="280"/>
    </location>
</feature>
<keyword evidence="4 6" id="KW-0472">Membrane</keyword>
<comment type="subcellular location">
    <subcellularLocation>
        <location evidence="1">Membrane</location>
        <topology evidence="1">Multi-pass membrane protein</topology>
    </subcellularLocation>
</comment>
<keyword evidence="3 6" id="KW-1133">Transmembrane helix</keyword>
<dbReference type="InterPro" id="IPR025256">
    <property type="entry name" value="TM7S3/TM198-like_dom"/>
</dbReference>
<feature type="compositionally biased region" description="Basic and acidic residues" evidence="5">
    <location>
        <begin position="402"/>
        <end position="415"/>
    </location>
</feature>
<dbReference type="Pfam" id="PF13886">
    <property type="entry name" value="TM7S3_TM198"/>
    <property type="match status" value="1"/>
</dbReference>
<protein>
    <recommendedName>
        <fullName evidence="7">TM7S3/TM198-like domain-containing protein</fullName>
    </recommendedName>
</protein>
<feature type="transmembrane region" description="Helical" evidence="6">
    <location>
        <begin position="123"/>
        <end position="143"/>
    </location>
</feature>
<accession>A0A8H7P8V5</accession>
<feature type="transmembrane region" description="Helical" evidence="6">
    <location>
        <begin position="236"/>
        <end position="256"/>
    </location>
</feature>
<dbReference type="GO" id="GO:0016020">
    <property type="term" value="C:membrane"/>
    <property type="evidence" value="ECO:0007669"/>
    <property type="project" value="UniProtKB-SubCell"/>
</dbReference>
<feature type="transmembrane region" description="Helical" evidence="6">
    <location>
        <begin position="184"/>
        <end position="205"/>
    </location>
</feature>
<feature type="region of interest" description="Disordered" evidence="5">
    <location>
        <begin position="774"/>
        <end position="889"/>
    </location>
</feature>
<feature type="compositionally biased region" description="Basic and acidic residues" evidence="5">
    <location>
        <begin position="878"/>
        <end position="889"/>
    </location>
</feature>
<evidence type="ECO:0000256" key="3">
    <source>
        <dbReference type="ARBA" id="ARBA00022989"/>
    </source>
</evidence>
<evidence type="ECO:0000313" key="9">
    <source>
        <dbReference type="Proteomes" id="UP000639403"/>
    </source>
</evidence>
<proteinExistence type="predicted"/>
<dbReference type="AlphaFoldDB" id="A0A8H7P8V5"/>
<dbReference type="Proteomes" id="UP000639403">
    <property type="component" value="Unassembled WGS sequence"/>
</dbReference>
<evidence type="ECO:0000256" key="2">
    <source>
        <dbReference type="ARBA" id="ARBA00022692"/>
    </source>
</evidence>
<sequence>MVAVARARWPSIIWPCLLVAVYFFGAVSAQSSSTTLASTSGSTASSASASKTSAAPTSLSLTTSFTTFATTIRSGNQNITVSTTLPLVYNVTVTANASATASATANATATPTPITLDTRIDPAFGVLGALLILSGLPCVFWGHKNRWTSFFVIGLYTFALVCLVLILKFGVLQAVNPPSTTVRGLFMLACGVAGIAGGGIAIFFWQATRYFVGAWGGFVFALWIQCFRAGGLISPIGLRWILYIICAAIGFILCTLPKLHYHILLLSTAFVGATAVILGIDCYTTGDLKEFYVWNLGFTALFPKFTGNGIKFPINQTMEIELGLIGALSLMGVAVQFRVLKVLHRKLKEIQAEAKRQNEEAERRAAVGLAGLEREKEEWEREHPTLTKHGRNQSGLSSLLLKDGDDRMTPSDERPGSSFSLAATPRQRYQSGVSDFLAAAPPSDELNRTANKLLQSPGALPVLDLGTDIENDVPKGYIADDDGYMSPRLTRNKTPTAAELEDLKRKEELLTEIQTIRKSIEVLKSETPDPSSSSGSRHPSFASRVTLGYDLTSPPMSHLRPPRQADPRARVQSMELSNLSRGSDIGGAQGRPTSVPLQDDWDSYVRERKLLQPPSGVTPPIGTTPLSPVPRVPISPAVEEALLMRQRRESTLSYNQVGGVTPELSPSAIPVQKMPSGIEVPVVLRGSHSRSHSAGGIPVTILPPKRAVVSPSPKQEEETVPWTTTRTLTFEELEERHREKIRQLQEPVTRAEQEQLQVQEAKIRWERAKAAEKQAVSKRQAEKAAAYSKEAGKPVKSGQPDASRRRSKPLQEQNGSQGRNRALSADILAAVPGAGSSSKRMSMLKVEDWQKHQQDVELGLRPEEAKPRRPSAVPFPEAPERSQDRRRNV</sequence>
<name>A0A8H7P8V5_9APHY</name>
<feature type="transmembrane region" description="Helical" evidence="6">
    <location>
        <begin position="212"/>
        <end position="230"/>
    </location>
</feature>
<feature type="domain" description="TM7S3/TM198-like" evidence="7">
    <location>
        <begin position="128"/>
        <end position="337"/>
    </location>
</feature>
<reference evidence="8" key="1">
    <citation type="submission" date="2020-11" db="EMBL/GenBank/DDBJ databases">
        <authorList>
            <person name="Koelle M."/>
            <person name="Horta M.A.C."/>
            <person name="Nowrousian M."/>
            <person name="Ohm R.A."/>
            <person name="Benz P."/>
            <person name="Pilgard A."/>
        </authorList>
    </citation>
    <scope>NUCLEOTIDE SEQUENCE</scope>
    <source>
        <strain evidence="8">FPRL280</strain>
    </source>
</reference>
<reference evidence="8" key="2">
    <citation type="journal article" name="Front. Microbiol.">
        <title>Degradative Capacity of Two Strains of Rhodonia placenta: From Phenotype to Genotype.</title>
        <authorList>
            <person name="Kolle M."/>
            <person name="Horta M.A.C."/>
            <person name="Nowrousian M."/>
            <person name="Ohm R.A."/>
            <person name="Benz J.P."/>
            <person name="Pilgard A."/>
        </authorList>
    </citation>
    <scope>NUCLEOTIDE SEQUENCE</scope>
    <source>
        <strain evidence="8">FPRL280</strain>
    </source>
</reference>
<dbReference type="EMBL" id="JADOXO010000014">
    <property type="protein sequence ID" value="KAF9819936.1"/>
    <property type="molecule type" value="Genomic_DNA"/>
</dbReference>
<feature type="compositionally biased region" description="Basic and acidic residues" evidence="5">
    <location>
        <begin position="845"/>
        <end position="867"/>
    </location>
</feature>
<evidence type="ECO:0000256" key="6">
    <source>
        <dbReference type="SAM" id="Phobius"/>
    </source>
</evidence>
<feature type="compositionally biased region" description="Low complexity" evidence="5">
    <location>
        <begin position="528"/>
        <end position="543"/>
    </location>
</feature>
<organism evidence="8 9">
    <name type="scientific">Rhodonia placenta</name>
    <dbReference type="NCBI Taxonomy" id="104341"/>
    <lineage>
        <taxon>Eukaryota</taxon>
        <taxon>Fungi</taxon>
        <taxon>Dikarya</taxon>
        <taxon>Basidiomycota</taxon>
        <taxon>Agaricomycotina</taxon>
        <taxon>Agaricomycetes</taxon>
        <taxon>Polyporales</taxon>
        <taxon>Adustoporiaceae</taxon>
        <taxon>Rhodonia</taxon>
    </lineage>
</organism>
<comment type="caution">
    <text evidence="8">The sequence shown here is derived from an EMBL/GenBank/DDBJ whole genome shotgun (WGS) entry which is preliminary data.</text>
</comment>
<feature type="region of interest" description="Disordered" evidence="5">
    <location>
        <begin position="521"/>
        <end position="600"/>
    </location>
</feature>
<feature type="transmembrane region" description="Helical" evidence="6">
    <location>
        <begin position="12"/>
        <end position="29"/>
    </location>
</feature>
<feature type="region of interest" description="Disordered" evidence="5">
    <location>
        <begin position="374"/>
        <end position="425"/>
    </location>
</feature>
<feature type="compositionally biased region" description="Polar residues" evidence="5">
    <location>
        <begin position="810"/>
        <end position="819"/>
    </location>
</feature>
<keyword evidence="2 6" id="KW-0812">Transmembrane</keyword>
<feature type="transmembrane region" description="Helical" evidence="6">
    <location>
        <begin position="150"/>
        <end position="172"/>
    </location>
</feature>
<evidence type="ECO:0000256" key="5">
    <source>
        <dbReference type="SAM" id="MobiDB-lite"/>
    </source>
</evidence>
<feature type="compositionally biased region" description="Basic and acidic residues" evidence="5">
    <location>
        <begin position="374"/>
        <end position="385"/>
    </location>
</feature>
<evidence type="ECO:0000256" key="4">
    <source>
        <dbReference type="ARBA" id="ARBA00023136"/>
    </source>
</evidence>
<evidence type="ECO:0000259" key="7">
    <source>
        <dbReference type="Pfam" id="PF13886"/>
    </source>
</evidence>
<dbReference type="PANTHER" id="PTHR39469:SF1">
    <property type="entry name" value="DUF4203 DOMAIN-CONTAINING PROTEIN"/>
    <property type="match status" value="1"/>
</dbReference>
<evidence type="ECO:0000313" key="8">
    <source>
        <dbReference type="EMBL" id="KAF9819936.1"/>
    </source>
</evidence>